<evidence type="ECO:0000256" key="1">
    <source>
        <dbReference type="SAM" id="MobiDB-lite"/>
    </source>
</evidence>
<dbReference type="AlphaFoldDB" id="A0A0F4GIW2"/>
<reference evidence="3 4" key="1">
    <citation type="submission" date="2015-03" db="EMBL/GenBank/DDBJ databases">
        <title>RNA-seq based gene annotation and comparative genomics of four Zymoseptoria species reveal species-specific pathogenicity related genes and transposable element activity.</title>
        <authorList>
            <person name="Grandaubert J."/>
            <person name="Bhattacharyya A."/>
            <person name="Stukenbrock E.H."/>
        </authorList>
    </citation>
    <scope>NUCLEOTIDE SEQUENCE [LARGE SCALE GENOMIC DNA]</scope>
    <source>
        <strain evidence="3 4">Zb18110</strain>
    </source>
</reference>
<evidence type="ECO:0000313" key="3">
    <source>
        <dbReference type="EMBL" id="KJX97326.1"/>
    </source>
</evidence>
<dbReference type="Proteomes" id="UP000033647">
    <property type="component" value="Unassembled WGS sequence"/>
</dbReference>
<dbReference type="InterPro" id="IPR015915">
    <property type="entry name" value="Kelch-typ_b-propeller"/>
</dbReference>
<dbReference type="Gene3D" id="2.120.10.80">
    <property type="entry name" value="Kelch-type beta propeller"/>
    <property type="match status" value="1"/>
</dbReference>
<sequence length="499" mass="54199">MVLRHIERCVERDAYRPRYTDITIPAFGASTTDPNQGIGYYYGGWTDNSERNAYSTAATAKSKMIVYEYESNNWYENRCINDIPRAEGALFYIPASDHGMLIYLGGVEQNVSGTYDGVAMDKISVFDIGSGETYTQRTSGTPPAKRRRFCGGVSWPDDRSSYNIYLHGGLPPQAVGGLGYNDVWTLSIPSFTWTSNFTSPVKPHHSCSCNIAQAGQMIIIGGYFSNSSDVDCHNRNGYGQHNLNLGPENNENAAWYNYLPDVTEYGTSLLDSCHRGSATVTQPADGFVDANRDLAVLLLRHAPTSTRTATRSDRATASPTQRSKSPGDKYTTNPGAIAGGVVGGVVFLVLLLLLGLCCVPRRQRATQPSQQSHPPMSQPHAHDSTHHGFPAIEDGNPYSAASYPSPVPSCHQAPSTSPPLTGNWTSAQAFLSPPPPQGQAYYPSPPPPQLRDPSPGPIHEMPNVRSPTNVVDLQGPSPWKWRSPGGGVREECGIVTIFC</sequence>
<keyword evidence="2" id="KW-1133">Transmembrane helix</keyword>
<keyword evidence="4" id="KW-1185">Reference proteome</keyword>
<accession>A0A0F4GIW2</accession>
<dbReference type="STRING" id="1047168.A0A0F4GIW2"/>
<gene>
    <name evidence="3" type="ORF">TI39_contig508g00002</name>
</gene>
<protein>
    <recommendedName>
        <fullName evidence="5">Kelch repeat protein</fullName>
    </recommendedName>
</protein>
<keyword evidence="2" id="KW-0472">Membrane</keyword>
<feature type="compositionally biased region" description="Low complexity" evidence="1">
    <location>
        <begin position="367"/>
        <end position="379"/>
    </location>
</feature>
<feature type="transmembrane region" description="Helical" evidence="2">
    <location>
        <begin position="336"/>
        <end position="359"/>
    </location>
</feature>
<dbReference type="InterPro" id="IPR011043">
    <property type="entry name" value="Gal_Oxase/kelch_b-propeller"/>
</dbReference>
<evidence type="ECO:0008006" key="5">
    <source>
        <dbReference type="Google" id="ProtNLM"/>
    </source>
</evidence>
<dbReference type="OrthoDB" id="3650246at2759"/>
<dbReference type="SUPFAM" id="SSF50965">
    <property type="entry name" value="Galactose oxidase, central domain"/>
    <property type="match status" value="1"/>
</dbReference>
<feature type="region of interest" description="Disordered" evidence="1">
    <location>
        <begin position="305"/>
        <end position="331"/>
    </location>
</feature>
<proteinExistence type="predicted"/>
<comment type="caution">
    <text evidence="3">The sequence shown here is derived from an EMBL/GenBank/DDBJ whole genome shotgun (WGS) entry which is preliminary data.</text>
</comment>
<feature type="compositionally biased region" description="Polar residues" evidence="1">
    <location>
        <begin position="412"/>
        <end position="429"/>
    </location>
</feature>
<dbReference type="EMBL" id="LAFY01000500">
    <property type="protein sequence ID" value="KJX97326.1"/>
    <property type="molecule type" value="Genomic_DNA"/>
</dbReference>
<feature type="compositionally biased region" description="Low complexity" evidence="1">
    <location>
        <begin position="305"/>
        <end position="320"/>
    </location>
</feature>
<keyword evidence="2" id="KW-0812">Transmembrane</keyword>
<evidence type="ECO:0000256" key="2">
    <source>
        <dbReference type="SAM" id="Phobius"/>
    </source>
</evidence>
<name>A0A0F4GIW2_9PEZI</name>
<feature type="region of interest" description="Disordered" evidence="1">
    <location>
        <begin position="365"/>
        <end position="476"/>
    </location>
</feature>
<organism evidence="3 4">
    <name type="scientific">Zymoseptoria brevis</name>
    <dbReference type="NCBI Taxonomy" id="1047168"/>
    <lineage>
        <taxon>Eukaryota</taxon>
        <taxon>Fungi</taxon>
        <taxon>Dikarya</taxon>
        <taxon>Ascomycota</taxon>
        <taxon>Pezizomycotina</taxon>
        <taxon>Dothideomycetes</taxon>
        <taxon>Dothideomycetidae</taxon>
        <taxon>Mycosphaerellales</taxon>
        <taxon>Mycosphaerellaceae</taxon>
        <taxon>Zymoseptoria</taxon>
    </lineage>
</organism>
<evidence type="ECO:0000313" key="4">
    <source>
        <dbReference type="Proteomes" id="UP000033647"/>
    </source>
</evidence>
<feature type="compositionally biased region" description="Pro residues" evidence="1">
    <location>
        <begin position="432"/>
        <end position="456"/>
    </location>
</feature>
<dbReference type="PANTHER" id="PTHR23244">
    <property type="entry name" value="KELCH REPEAT DOMAIN"/>
    <property type="match status" value="1"/>
</dbReference>